<comment type="caution">
    <text evidence="1">The sequence shown here is derived from an EMBL/GenBank/DDBJ whole genome shotgun (WGS) entry which is preliminary data.</text>
</comment>
<dbReference type="AlphaFoldDB" id="A0A2P5AFB4"/>
<evidence type="ECO:0000313" key="2">
    <source>
        <dbReference type="Proteomes" id="UP000237000"/>
    </source>
</evidence>
<organism evidence="1 2">
    <name type="scientific">Trema orientale</name>
    <name type="common">Charcoal tree</name>
    <name type="synonym">Celtis orientalis</name>
    <dbReference type="NCBI Taxonomy" id="63057"/>
    <lineage>
        <taxon>Eukaryota</taxon>
        <taxon>Viridiplantae</taxon>
        <taxon>Streptophyta</taxon>
        <taxon>Embryophyta</taxon>
        <taxon>Tracheophyta</taxon>
        <taxon>Spermatophyta</taxon>
        <taxon>Magnoliopsida</taxon>
        <taxon>eudicotyledons</taxon>
        <taxon>Gunneridae</taxon>
        <taxon>Pentapetalae</taxon>
        <taxon>rosids</taxon>
        <taxon>fabids</taxon>
        <taxon>Rosales</taxon>
        <taxon>Cannabaceae</taxon>
        <taxon>Trema</taxon>
    </lineage>
</organism>
<accession>A0A2P5AFB4</accession>
<sequence length="286" mass="30243">MASPLDHYTTAFLLFAYGINECRLKPNLRSETNAIDSSLNPNSGLDTAVCSSFKGVNHQDAVAGSSFNEVNVQGAHGLVHGIRASAGAHGVVHDVSRALGSKSANELNTDYARIISDENGLESLAREIAGGGLAAGVAQKSTPQANVQVVTSSPQALGKVIIGSESPGLILDDHGVANDSVIHPMHAPNSHNPDLETDVATTSNQKGKIKLWADDVEKTDDEVIAIDQLPVIGTRFDNVIEDIQDFSHPPLVKAGVVYSTKIEEELEVPPLHSKPIEDVLNVLIVS</sequence>
<dbReference type="Proteomes" id="UP000237000">
    <property type="component" value="Unassembled WGS sequence"/>
</dbReference>
<name>A0A2P5AFB4_TREOI</name>
<feature type="non-terminal residue" evidence="1">
    <location>
        <position position="286"/>
    </location>
</feature>
<dbReference type="EMBL" id="JXTC01000892">
    <property type="protein sequence ID" value="PON35229.1"/>
    <property type="molecule type" value="Genomic_DNA"/>
</dbReference>
<keyword evidence="2" id="KW-1185">Reference proteome</keyword>
<evidence type="ECO:0000313" key="1">
    <source>
        <dbReference type="EMBL" id="PON35229.1"/>
    </source>
</evidence>
<reference evidence="2" key="1">
    <citation type="submission" date="2016-06" db="EMBL/GenBank/DDBJ databases">
        <title>Parallel loss of symbiosis genes in relatives of nitrogen-fixing non-legume Parasponia.</title>
        <authorList>
            <person name="Van Velzen R."/>
            <person name="Holmer R."/>
            <person name="Bu F."/>
            <person name="Rutten L."/>
            <person name="Van Zeijl A."/>
            <person name="Liu W."/>
            <person name="Santuari L."/>
            <person name="Cao Q."/>
            <person name="Sharma T."/>
            <person name="Shen D."/>
            <person name="Roswanjaya Y."/>
            <person name="Wardhani T."/>
            <person name="Kalhor M.S."/>
            <person name="Jansen J."/>
            <person name="Van den Hoogen J."/>
            <person name="Gungor B."/>
            <person name="Hartog M."/>
            <person name="Hontelez J."/>
            <person name="Verver J."/>
            <person name="Yang W.-C."/>
            <person name="Schijlen E."/>
            <person name="Repin R."/>
            <person name="Schilthuizen M."/>
            <person name="Schranz E."/>
            <person name="Heidstra R."/>
            <person name="Miyata K."/>
            <person name="Fedorova E."/>
            <person name="Kohlen W."/>
            <person name="Bisseling T."/>
            <person name="Smit S."/>
            <person name="Geurts R."/>
        </authorList>
    </citation>
    <scope>NUCLEOTIDE SEQUENCE [LARGE SCALE GENOMIC DNA]</scope>
    <source>
        <strain evidence="2">cv. RG33-2</strain>
    </source>
</reference>
<gene>
    <name evidence="1" type="ORF">TorRG33x02_351760</name>
</gene>
<dbReference type="InParanoid" id="A0A2P5AFB4"/>
<proteinExistence type="predicted"/>
<protein>
    <submittedName>
        <fullName evidence="1">Uncharacterized protein</fullName>
    </submittedName>
</protein>